<dbReference type="SUPFAM" id="SSF56349">
    <property type="entry name" value="DNA breaking-rejoining enzymes"/>
    <property type="match status" value="1"/>
</dbReference>
<sequence length="364" mass="40949">MASLEFDGYGYRLRFSVPGKRFQRVRLGDCGPEAAERAKHHVEMAIRAHRRRQPLPVPTLDWLYQSAPRQLLSELAKLGVVDDRRLLGDALRAWVMTKLSLSAKRLEQVERVSDSLQGALGDVELDAITPESLTSWGERLSEEYAENTVAGYCGIAKQFFGWVVKERLLADSPAARLPSRFVRSERLMEVASDTVEQLCQAVAGDELDVALRLARWGGLRAAEILRVRLSDLNVSASELRVRDTKRGCVRIVPLFPELGTLKAIALRRRDDVTHTGRQGLLMPDLGARTTSAMAQRAARLCERLDIVPWPRFWQNMRATRESELMDQFALKDVCAWIGNSPAVAIEHYAMVRKTEFNRAIGKAS</sequence>
<evidence type="ECO:0000313" key="4">
    <source>
        <dbReference type="Proteomes" id="UP000318017"/>
    </source>
</evidence>
<keyword evidence="4" id="KW-1185">Reference proteome</keyword>
<reference evidence="3 4" key="1">
    <citation type="submission" date="2019-02" db="EMBL/GenBank/DDBJ databases">
        <title>Deep-cultivation of Planctomycetes and their phenomic and genomic characterization uncovers novel biology.</title>
        <authorList>
            <person name="Wiegand S."/>
            <person name="Jogler M."/>
            <person name="Boedeker C."/>
            <person name="Pinto D."/>
            <person name="Vollmers J."/>
            <person name="Rivas-Marin E."/>
            <person name="Kohn T."/>
            <person name="Peeters S.H."/>
            <person name="Heuer A."/>
            <person name="Rast P."/>
            <person name="Oberbeckmann S."/>
            <person name="Bunk B."/>
            <person name="Jeske O."/>
            <person name="Meyerdierks A."/>
            <person name="Storesund J.E."/>
            <person name="Kallscheuer N."/>
            <person name="Luecker S."/>
            <person name="Lage O.M."/>
            <person name="Pohl T."/>
            <person name="Merkel B.J."/>
            <person name="Hornburger P."/>
            <person name="Mueller R.-W."/>
            <person name="Bruemmer F."/>
            <person name="Labrenz M."/>
            <person name="Spormann A.M."/>
            <person name="Op den Camp H."/>
            <person name="Overmann J."/>
            <person name="Amann R."/>
            <person name="Jetten M.S.M."/>
            <person name="Mascher T."/>
            <person name="Medema M.H."/>
            <person name="Devos D.P."/>
            <person name="Kaster A.-K."/>
            <person name="Ovreas L."/>
            <person name="Rohde M."/>
            <person name="Galperin M.Y."/>
            <person name="Jogler C."/>
        </authorList>
    </citation>
    <scope>NUCLEOTIDE SEQUENCE [LARGE SCALE GENOMIC DNA]</scope>
    <source>
        <strain evidence="3 4">Q31a</strain>
    </source>
</reference>
<dbReference type="GO" id="GO:0003677">
    <property type="term" value="F:DNA binding"/>
    <property type="evidence" value="ECO:0007669"/>
    <property type="project" value="UniProtKB-KW"/>
</dbReference>
<organism evidence="3 4">
    <name type="scientific">Aureliella helgolandensis</name>
    <dbReference type="NCBI Taxonomy" id="2527968"/>
    <lineage>
        <taxon>Bacteria</taxon>
        <taxon>Pseudomonadati</taxon>
        <taxon>Planctomycetota</taxon>
        <taxon>Planctomycetia</taxon>
        <taxon>Pirellulales</taxon>
        <taxon>Pirellulaceae</taxon>
        <taxon>Aureliella</taxon>
    </lineage>
</organism>
<evidence type="ECO:0000256" key="2">
    <source>
        <dbReference type="ARBA" id="ARBA00023172"/>
    </source>
</evidence>
<gene>
    <name evidence="3" type="ORF">Q31a_17570</name>
</gene>
<name>A0A518G4J3_9BACT</name>
<keyword evidence="2" id="KW-0233">DNA recombination</keyword>
<proteinExistence type="predicted"/>
<dbReference type="Gene3D" id="1.10.443.10">
    <property type="entry name" value="Intergrase catalytic core"/>
    <property type="match status" value="1"/>
</dbReference>
<keyword evidence="1" id="KW-0238">DNA-binding</keyword>
<dbReference type="GO" id="GO:0006310">
    <property type="term" value="P:DNA recombination"/>
    <property type="evidence" value="ECO:0007669"/>
    <property type="project" value="UniProtKB-KW"/>
</dbReference>
<accession>A0A518G4J3</accession>
<dbReference type="InterPro" id="IPR010998">
    <property type="entry name" value="Integrase_recombinase_N"/>
</dbReference>
<dbReference type="InterPro" id="IPR013762">
    <property type="entry name" value="Integrase-like_cat_sf"/>
</dbReference>
<dbReference type="GO" id="GO:0015074">
    <property type="term" value="P:DNA integration"/>
    <property type="evidence" value="ECO:0007669"/>
    <property type="project" value="InterPro"/>
</dbReference>
<dbReference type="OrthoDB" id="262002at2"/>
<dbReference type="AlphaFoldDB" id="A0A518G4J3"/>
<evidence type="ECO:0000313" key="3">
    <source>
        <dbReference type="EMBL" id="QDV23459.1"/>
    </source>
</evidence>
<evidence type="ECO:0000256" key="1">
    <source>
        <dbReference type="ARBA" id="ARBA00023125"/>
    </source>
</evidence>
<dbReference type="Proteomes" id="UP000318017">
    <property type="component" value="Chromosome"/>
</dbReference>
<dbReference type="KEGG" id="ahel:Q31a_17570"/>
<dbReference type="Gene3D" id="1.10.150.130">
    <property type="match status" value="1"/>
</dbReference>
<protein>
    <submittedName>
        <fullName evidence="3">Phage integrase family protein</fullName>
    </submittedName>
</protein>
<dbReference type="InterPro" id="IPR011010">
    <property type="entry name" value="DNA_brk_join_enz"/>
</dbReference>
<dbReference type="RefSeq" id="WP_145076415.1">
    <property type="nucleotide sequence ID" value="NZ_CP036298.1"/>
</dbReference>
<dbReference type="EMBL" id="CP036298">
    <property type="protein sequence ID" value="QDV23459.1"/>
    <property type="molecule type" value="Genomic_DNA"/>
</dbReference>